<keyword evidence="2" id="KW-1185">Reference proteome</keyword>
<reference evidence="3" key="1">
    <citation type="submission" date="2025-08" db="UniProtKB">
        <authorList>
            <consortium name="RefSeq"/>
        </authorList>
    </citation>
    <scope>IDENTIFICATION</scope>
</reference>
<evidence type="ECO:0000313" key="3">
    <source>
        <dbReference type="RefSeq" id="XP_012860851.1"/>
    </source>
</evidence>
<dbReference type="PANTHER" id="PTHR14526">
    <property type="entry name" value="AURORA KINASE A AND NINEIN-INTERACTING PROTEIN"/>
    <property type="match status" value="1"/>
</dbReference>
<accession>A0ABM0ZR50</accession>
<keyword evidence="3" id="KW-0808">Transferase</keyword>
<dbReference type="InterPro" id="IPR029286">
    <property type="entry name" value="AUNIP"/>
</dbReference>
<proteinExistence type="predicted"/>
<name>A0ABM0ZR50_ECHTE</name>
<protein>
    <submittedName>
        <fullName evidence="3">Aurora kinase A and ninein-interacting protein</fullName>
    </submittedName>
</protein>
<feature type="compositionally biased region" description="Polar residues" evidence="1">
    <location>
        <begin position="26"/>
        <end position="35"/>
    </location>
</feature>
<dbReference type="GeneID" id="101654608"/>
<dbReference type="Pfam" id="PF15334">
    <property type="entry name" value="AIB"/>
    <property type="match status" value="1"/>
</dbReference>
<dbReference type="GO" id="GO:0016301">
    <property type="term" value="F:kinase activity"/>
    <property type="evidence" value="ECO:0007669"/>
    <property type="project" value="UniProtKB-KW"/>
</dbReference>
<gene>
    <name evidence="3" type="primary">LOC101654608</name>
</gene>
<feature type="compositionally biased region" description="Polar residues" evidence="1">
    <location>
        <begin position="44"/>
        <end position="55"/>
    </location>
</feature>
<evidence type="ECO:0000256" key="1">
    <source>
        <dbReference type="SAM" id="MobiDB-lite"/>
    </source>
</evidence>
<feature type="region of interest" description="Disordered" evidence="1">
    <location>
        <begin position="1"/>
        <end position="60"/>
    </location>
</feature>
<dbReference type="PANTHER" id="PTHR14526:SF2">
    <property type="entry name" value="AURORA KINASE A AND NINEIN-INTERACTING PROTEIN"/>
    <property type="match status" value="1"/>
</dbReference>
<organism evidence="2 3">
    <name type="scientific">Echinops telfairi</name>
    <name type="common">Lesser hedgehog tenrec</name>
    <dbReference type="NCBI Taxonomy" id="9371"/>
    <lineage>
        <taxon>Eukaryota</taxon>
        <taxon>Metazoa</taxon>
        <taxon>Chordata</taxon>
        <taxon>Craniata</taxon>
        <taxon>Vertebrata</taxon>
        <taxon>Euteleostomi</taxon>
        <taxon>Mammalia</taxon>
        <taxon>Eutheria</taxon>
        <taxon>Afrotheria</taxon>
        <taxon>Tenrecidae</taxon>
        <taxon>Tenrecinae</taxon>
        <taxon>Echinops</taxon>
    </lineage>
</organism>
<dbReference type="Proteomes" id="UP000694863">
    <property type="component" value="Unplaced"/>
</dbReference>
<sequence>MLTLFPGERQTRISCTQRSAPPAGIRQTSITSFFTLQPGKPSDGDQTSVSTYRESQTSKESKKDAAQLEYFLQSFQGDCVAFPLANSTPVDIQDSRLSPQSLQETSGHQIVESTYLSALPLPHTPVCGGGSKTSLKISCPQDLKCSSLKDQKKGKGESSEGMEWLHGSKEKSYLDAERRVKLPVGKCCQPVDKIKLQRKVSTKESRQFPALQTYRDSWSGKNTMSVKQSPCLVPVFSRDSERRDKVSWSQLFTEDSQGQRVIAHSPRAPFQDITNDWDSHSPPAQCQDGPTPINLQPNLLFTQDSEGNQVIRHQF</sequence>
<dbReference type="RefSeq" id="XP_012860851.1">
    <property type="nucleotide sequence ID" value="XM_013005397.3"/>
</dbReference>
<keyword evidence="3" id="KW-0418">Kinase</keyword>
<evidence type="ECO:0000313" key="2">
    <source>
        <dbReference type="Proteomes" id="UP000694863"/>
    </source>
</evidence>